<dbReference type="SUPFAM" id="SSF46785">
    <property type="entry name" value="Winged helix' DNA-binding domain"/>
    <property type="match status" value="1"/>
</dbReference>
<sequence length="157" mass="17830">MVTVRDVPAPLLIDRLAQYLKNNVDYVKPPPWALFVKTGPHRERVPDNQEWWYYRAAAILRKLYLAEEPIGLGTFRTIFGGLKRRGSAPPHFRKCGGSHIRTILQQLEKAGLVAKTPRGRIITPKGRKLLDSIAYEIFKTLVKSIPELSKYGPPSAR</sequence>
<dbReference type="GO" id="GO:0022627">
    <property type="term" value="C:cytosolic small ribosomal subunit"/>
    <property type="evidence" value="ECO:0007669"/>
    <property type="project" value="TreeGrafter"/>
</dbReference>
<evidence type="ECO:0000313" key="6">
    <source>
        <dbReference type="EMBL" id="HGM07478.1"/>
    </source>
</evidence>
<dbReference type="AlphaFoldDB" id="A0A7C4D1Z8"/>
<dbReference type="SMART" id="SM01413">
    <property type="entry name" value="Ribosomal_S19e"/>
    <property type="match status" value="1"/>
</dbReference>
<dbReference type="InterPro" id="IPR027548">
    <property type="entry name" value="Ribosomal_eS19_archaeal"/>
</dbReference>
<dbReference type="PANTHER" id="PTHR11710">
    <property type="entry name" value="40S RIBOSOMAL PROTEIN S19"/>
    <property type="match status" value="1"/>
</dbReference>
<dbReference type="NCBIfam" id="NF006811">
    <property type="entry name" value="PRK09333.1"/>
    <property type="match status" value="1"/>
</dbReference>
<comment type="function">
    <text evidence="5">May be involved in maturation of the 30S ribosomal subunit.</text>
</comment>
<reference evidence="6" key="1">
    <citation type="journal article" date="2020" name="mSystems">
        <title>Genome- and Community-Level Interaction Insights into Carbon Utilization and Element Cycling Functions of Hydrothermarchaeota in Hydrothermal Sediment.</title>
        <authorList>
            <person name="Zhou Z."/>
            <person name="Liu Y."/>
            <person name="Xu W."/>
            <person name="Pan J."/>
            <person name="Luo Z.H."/>
            <person name="Li M."/>
        </authorList>
    </citation>
    <scope>NUCLEOTIDE SEQUENCE [LARGE SCALE GENOMIC DNA]</scope>
    <source>
        <strain evidence="6">SpSt-658</strain>
    </source>
</reference>
<dbReference type="GO" id="GO:0006412">
    <property type="term" value="P:translation"/>
    <property type="evidence" value="ECO:0007669"/>
    <property type="project" value="UniProtKB-UniRule"/>
</dbReference>
<keyword evidence="3 5" id="KW-0687">Ribonucleoprotein</keyword>
<dbReference type="FunFam" id="1.10.10.10:FF:000449">
    <property type="entry name" value="30S ribosomal protein S19e"/>
    <property type="match status" value="1"/>
</dbReference>
<evidence type="ECO:0000256" key="2">
    <source>
        <dbReference type="ARBA" id="ARBA00022980"/>
    </source>
</evidence>
<dbReference type="Gene3D" id="1.10.10.10">
    <property type="entry name" value="Winged helix-like DNA-binding domain superfamily/Winged helix DNA-binding domain"/>
    <property type="match status" value="1"/>
</dbReference>
<dbReference type="InterPro" id="IPR036388">
    <property type="entry name" value="WH-like_DNA-bd_sf"/>
</dbReference>
<organism evidence="6">
    <name type="scientific">Ignisphaera aggregans</name>
    <dbReference type="NCBI Taxonomy" id="334771"/>
    <lineage>
        <taxon>Archaea</taxon>
        <taxon>Thermoproteota</taxon>
        <taxon>Thermoprotei</taxon>
        <taxon>Desulfurococcales</taxon>
        <taxon>Desulfurococcaceae</taxon>
        <taxon>Ignisphaera</taxon>
    </lineage>
</organism>
<gene>
    <name evidence="5" type="primary">rps19e</name>
    <name evidence="6" type="ORF">ENU31_03610</name>
</gene>
<comment type="similarity">
    <text evidence="1 5">Belongs to the eukaryotic ribosomal protein eS19 family.</text>
</comment>
<comment type="subunit">
    <text evidence="5">Part of the 30S ribosomal subunit.</text>
</comment>
<name>A0A7C4D1Z8_9CREN</name>
<dbReference type="GO" id="GO:0003735">
    <property type="term" value="F:structural constituent of ribosome"/>
    <property type="evidence" value="ECO:0007669"/>
    <property type="project" value="InterPro"/>
</dbReference>
<dbReference type="HAMAP" id="MF_01474">
    <property type="entry name" value="Ribosomal_eS19"/>
    <property type="match status" value="1"/>
</dbReference>
<dbReference type="PANTHER" id="PTHR11710:SF0">
    <property type="entry name" value="40S RIBOSOMAL PROTEIN S19"/>
    <property type="match status" value="1"/>
</dbReference>
<evidence type="ECO:0000256" key="5">
    <source>
        <dbReference type="HAMAP-Rule" id="MF_01474"/>
    </source>
</evidence>
<evidence type="ECO:0000256" key="4">
    <source>
        <dbReference type="ARBA" id="ARBA00035143"/>
    </source>
</evidence>
<comment type="caution">
    <text evidence="6">The sequence shown here is derived from an EMBL/GenBank/DDBJ whole genome shotgun (WGS) entry which is preliminary data.</text>
</comment>
<dbReference type="GO" id="GO:0003723">
    <property type="term" value="F:RNA binding"/>
    <property type="evidence" value="ECO:0007669"/>
    <property type="project" value="TreeGrafter"/>
</dbReference>
<proteinExistence type="inferred from homology"/>
<protein>
    <recommendedName>
        <fullName evidence="4 5">Small ribosomal subunit protein eS19</fullName>
    </recommendedName>
</protein>
<evidence type="ECO:0000256" key="3">
    <source>
        <dbReference type="ARBA" id="ARBA00023274"/>
    </source>
</evidence>
<accession>A0A7C4D1Z8</accession>
<keyword evidence="2 5" id="KW-0689">Ribosomal protein</keyword>
<dbReference type="InterPro" id="IPR036390">
    <property type="entry name" value="WH_DNA-bd_sf"/>
</dbReference>
<dbReference type="EMBL" id="DTCA01000112">
    <property type="protein sequence ID" value="HGM07478.1"/>
    <property type="molecule type" value="Genomic_DNA"/>
</dbReference>
<dbReference type="Pfam" id="PF01090">
    <property type="entry name" value="Ribosomal_S19e"/>
    <property type="match status" value="1"/>
</dbReference>
<dbReference type="GO" id="GO:0000028">
    <property type="term" value="P:ribosomal small subunit assembly"/>
    <property type="evidence" value="ECO:0007669"/>
    <property type="project" value="TreeGrafter"/>
</dbReference>
<dbReference type="InterPro" id="IPR001266">
    <property type="entry name" value="Ribosomal_eS19"/>
</dbReference>
<evidence type="ECO:0000256" key="1">
    <source>
        <dbReference type="ARBA" id="ARBA00010014"/>
    </source>
</evidence>